<reference evidence="2 3" key="1">
    <citation type="journal article" date="2024" name="Int. J. Syst. Evol. Microbiol.">
        <title>Clostridium omnivorum sp. nov., isolated from anoxic soil under the treatment of reductive soil disinfestation.</title>
        <authorList>
            <person name="Ueki A."/>
            <person name="Tonouchi A."/>
            <person name="Kaku N."/>
            <person name="Honma S."/>
            <person name="Ueki K."/>
        </authorList>
    </citation>
    <scope>NUCLEOTIDE SEQUENCE [LARGE SCALE GENOMIC DNA]</scope>
    <source>
        <strain evidence="2 3">E14</strain>
    </source>
</reference>
<keyword evidence="3" id="KW-1185">Reference proteome</keyword>
<keyword evidence="1" id="KW-0472">Membrane</keyword>
<sequence>MVCNSCKREFDDINGLKFCPYCGANIEKDTVLETEKLTEASEEITSEEETHTKSIHDTLDMPVITKKDIRKYKRDKFFEALKKPFKNLKVVITIIAVILVMATAGAGYWFLSGRTVDEGRIKDDLIGKVLTLPKGTSLDIKKGYIKSFSISARNTNKREKKDDIKANVTLNNGTIEVKALLSLQYVYNENKKWIISDKISLAGDTSVKPLVGMDEKQILEGVKKSSINIGDTAKALSEEDVKTLKIASRTPDFYNLKETAIIDVEIDSGIISSSGKIKCMLNFENEAWKIAGIDRNSNEDFALALSSAFSQDKILELVKKEPIDQTVSYANVFGGKNFYIKDSFTKSINIADKKFDPQSKNLNITVKRQNTAGEVNSVLSTNYTYALSYDKIQLLKKSKTTVDSVTIADISKDFIMSSIVNAKIEGSYQFLWFSDSHIITADEAKTFKTSKVSSQKGLENVKYVFGSIANSDGNKQKTTSIVAVYVLVYDSSKGYSWKLDRVVGEDSSNYKTYITE</sequence>
<feature type="transmembrane region" description="Helical" evidence="1">
    <location>
        <begin position="90"/>
        <end position="111"/>
    </location>
</feature>
<evidence type="ECO:0000256" key="1">
    <source>
        <dbReference type="SAM" id="Phobius"/>
    </source>
</evidence>
<gene>
    <name evidence="2" type="ORF">bsdE14_31570</name>
</gene>
<protein>
    <recommendedName>
        <fullName evidence="4">Zinc ribbon domain-containing protein</fullName>
    </recommendedName>
</protein>
<keyword evidence="1" id="KW-1133">Transmembrane helix</keyword>
<evidence type="ECO:0000313" key="3">
    <source>
        <dbReference type="Proteomes" id="UP001208567"/>
    </source>
</evidence>
<accession>A0ABQ5N9H3</accession>
<comment type="caution">
    <text evidence="2">The sequence shown here is derived from an EMBL/GenBank/DDBJ whole genome shotgun (WGS) entry which is preliminary data.</text>
</comment>
<keyword evidence="1" id="KW-0812">Transmembrane</keyword>
<name>A0ABQ5N9H3_9CLOT</name>
<evidence type="ECO:0000313" key="2">
    <source>
        <dbReference type="EMBL" id="GLC31747.1"/>
    </source>
</evidence>
<proteinExistence type="predicted"/>
<dbReference type="Proteomes" id="UP001208567">
    <property type="component" value="Unassembled WGS sequence"/>
</dbReference>
<dbReference type="EMBL" id="BRXR01000001">
    <property type="protein sequence ID" value="GLC31747.1"/>
    <property type="molecule type" value="Genomic_DNA"/>
</dbReference>
<organism evidence="2 3">
    <name type="scientific">Clostridium omnivorum</name>
    <dbReference type="NCBI Taxonomy" id="1604902"/>
    <lineage>
        <taxon>Bacteria</taxon>
        <taxon>Bacillati</taxon>
        <taxon>Bacillota</taxon>
        <taxon>Clostridia</taxon>
        <taxon>Eubacteriales</taxon>
        <taxon>Clostridiaceae</taxon>
        <taxon>Clostridium</taxon>
    </lineage>
</organism>
<dbReference type="RefSeq" id="WP_264851075.1">
    <property type="nucleotide sequence ID" value="NZ_BRXR01000001.1"/>
</dbReference>
<evidence type="ECO:0008006" key="4">
    <source>
        <dbReference type="Google" id="ProtNLM"/>
    </source>
</evidence>